<dbReference type="CDD" id="cd03486">
    <property type="entry name" value="MutL_Trans_MLH3"/>
    <property type="match status" value="1"/>
</dbReference>
<dbReference type="CDD" id="cd16926">
    <property type="entry name" value="HATPase_MutL-MLH-PMS-like"/>
    <property type="match status" value="1"/>
</dbReference>
<evidence type="ECO:0000256" key="2">
    <source>
        <dbReference type="ARBA" id="ARBA00022763"/>
    </source>
</evidence>
<gene>
    <name evidence="6" type="primary">MLH3</name>
</gene>
<dbReference type="SUPFAM" id="SSF54211">
    <property type="entry name" value="Ribosomal protein S5 domain 2-like"/>
    <property type="match status" value="1"/>
</dbReference>
<dbReference type="Pfam" id="PF13589">
    <property type="entry name" value="HATPase_c_3"/>
    <property type="match status" value="1"/>
</dbReference>
<dbReference type="SMART" id="SM00853">
    <property type="entry name" value="MutL_C"/>
    <property type="match status" value="1"/>
</dbReference>
<dbReference type="InterPro" id="IPR013507">
    <property type="entry name" value="DNA_mismatch_S5_2-like"/>
</dbReference>
<dbReference type="GO" id="GO:0016887">
    <property type="term" value="F:ATP hydrolysis activity"/>
    <property type="evidence" value="ECO:0007669"/>
    <property type="project" value="InterPro"/>
</dbReference>
<dbReference type="InterPro" id="IPR037198">
    <property type="entry name" value="MutL_C_sf"/>
</dbReference>
<dbReference type="FunFam" id="3.30.230.10:FF:000028">
    <property type="entry name" value="DNA mismatch repair protein Mlh3"/>
    <property type="match status" value="1"/>
</dbReference>
<feature type="domain" description="DNA mismatch repair protein S5" evidence="4">
    <location>
        <begin position="211"/>
        <end position="350"/>
    </location>
</feature>
<dbReference type="KEGG" id="muo:115477793"/>
<dbReference type="InterPro" id="IPR038973">
    <property type="entry name" value="MutL/Mlh/Pms-like"/>
</dbReference>
<dbReference type="FunFam" id="3.30.1370.100:FF:000003">
    <property type="entry name" value="DNA mismatch repair protein Mlh3"/>
    <property type="match status" value="1"/>
</dbReference>
<dbReference type="FunCoup" id="A0A6P7Z1Y2">
    <property type="interactions" value="1800"/>
</dbReference>
<dbReference type="Gene3D" id="3.30.1370.100">
    <property type="entry name" value="MutL, C-terminal domain, regulatory subdomain"/>
    <property type="match status" value="1"/>
</dbReference>
<dbReference type="GO" id="GO:0005634">
    <property type="term" value="C:nucleus"/>
    <property type="evidence" value="ECO:0007669"/>
    <property type="project" value="UniProtKB-ARBA"/>
</dbReference>
<dbReference type="NCBIfam" id="TIGR00585">
    <property type="entry name" value="mutl"/>
    <property type="match status" value="1"/>
</dbReference>
<comment type="similarity">
    <text evidence="1">Belongs to the DNA mismatch repair MutL/HexB family.</text>
</comment>
<proteinExistence type="inferred from homology"/>
<dbReference type="GO" id="GO:0032300">
    <property type="term" value="C:mismatch repair complex"/>
    <property type="evidence" value="ECO:0007669"/>
    <property type="project" value="InterPro"/>
</dbReference>
<dbReference type="GO" id="GO:0005524">
    <property type="term" value="F:ATP binding"/>
    <property type="evidence" value="ECO:0007669"/>
    <property type="project" value="InterPro"/>
</dbReference>
<dbReference type="InterPro" id="IPR002099">
    <property type="entry name" value="MutL/Mlh/PMS"/>
</dbReference>
<evidence type="ECO:0000259" key="3">
    <source>
        <dbReference type="SMART" id="SM00853"/>
    </source>
</evidence>
<dbReference type="Gene3D" id="3.30.230.10">
    <property type="match status" value="1"/>
</dbReference>
<dbReference type="SMART" id="SM01340">
    <property type="entry name" value="DNA_mis_repair"/>
    <property type="match status" value="1"/>
</dbReference>
<dbReference type="InterPro" id="IPR042121">
    <property type="entry name" value="MutL_C_regsub"/>
</dbReference>
<dbReference type="PANTHER" id="PTHR10073">
    <property type="entry name" value="DNA MISMATCH REPAIR PROTEIN MLH, PMS, MUTL"/>
    <property type="match status" value="1"/>
</dbReference>
<dbReference type="GO" id="GO:0006298">
    <property type="term" value="P:mismatch repair"/>
    <property type="evidence" value="ECO:0007669"/>
    <property type="project" value="InterPro"/>
</dbReference>
<feature type="domain" description="MutL C-terminal dimerisation" evidence="3">
    <location>
        <begin position="1174"/>
        <end position="1354"/>
    </location>
</feature>
<sequence length="1418" mass="159807">MIRLLPEEVRASLRSGLSVSSAVQCVQELLLNSIDAQATCVAIRVDMERLRLQVVDNGRGMSPEDVEKVGSRYFSSKCHSLADLEELRFYGFRGEALASIVDMASVVEIASRTTRSPKTVTKLFQNGKAHQVSEAEQGRPSVGTTVTVCNLFYNLPVRRRCVDSSLELERLRQRVEAVALMHPAVSFSLRNDATALMLLQLPKTKDVYTRFAQIFGLTRAHKLREIHFSHKGFALNGYINSEGHYNKNMQFLYVNGQLILKTRLHKLINFLLKKESSICKLKSGPLNRQTNLSPPRHRSAAHLHGVYVINIKCHYSEYDVCIEPNKTLMEFKNWDRVMHCIEEGVRRFLNRENLFVEPSSEDVKDFNEKNDFKLLSTEVQHIVGNEVNVHNSFSKACRDIMDTDKLSNLRSKAAQRNTESVNPVVLENNSSTTQVAPDGTIVEPVDTVCFSGAERRDINSFSEEEHVNSENQETSICLQVAELKGISDESSELSHNVQIPLLTEDSEADIMILKCNQPETKPTNSTGIFIRDCNLMEQENITRKSYGVHETRDETNFVLETSSLERCDVRKKESKEPGSKERERDADSVAMELCFPGLRTHLMPNEVSKINKIKHDSLELFSRLGPVSSQEILGNGMNVSAQTENVMGLSGGLKKVASLQSREGHRYDVDSWKEMLTLKNRNPESFYVSDQSGRRGDSTWQCNDASLLNNSDVMLTKGFINRQTTTKQLVFSNPRKLSLVAHVGSLERFRRHYGKRRVLHLLKMAITNVVLHPLSLTTPECPRHRNNFESFSDCENTNAKSIGSKNNSLATLASDNFCNQPVEKCLNSKDDILLDSKITWLERQPQIQLNYTLHQNKFANSPLSLSLLATKSTTMKGNQAESVMPEEAKHFVEESQSNLSHRDNTACELVEANEAINQRQKLSEYSQTESHKLNYIADRMSNSSSNTASCNAEETVECSVFTTGEFADNPNINPDLEDIKACPADKCTNVFLEQDYQTGEFPDIALPHKLKEEAASKLINDGNSPTSCDWLHYFDVSLGRTVYVNKATGLSSYSAPSEENQTVCSKDLTTLAVNVVSRIGSQYRCHPFRSDVILPFLPRPREERDMARQKYRDDEAAVGSLRSLFLEWENPVFARHSEVAVDVSSCLAQRLAVKIHNILYPYRFTKEMIHSMQVLKQVDNKFIACLISTKNEETAVPDGNLLVLVDQHAAHERIRLEQLITESYELQPDMSGRKKLLSSTVYPALQVEVTEEERRLLRSYQRSLEELGLGVSFPEASVPSVLVHTVPLCFVEKEATEARRGRSTVTKSIVKEFIREQVELLQTAGGARGSLPPTVLKVLASQACHGAIKFNNSLSAEESCSLIKALSRCQLPFQCAHGRPSMLPIADTDHLQPNTQETPAPNLKRLRKMFKAWQLFKQ</sequence>
<dbReference type="FunFam" id="3.30.565.10:FF:000017">
    <property type="entry name" value="PMS1 homolog 1, mismatch repair system component"/>
    <property type="match status" value="1"/>
</dbReference>
<dbReference type="Pfam" id="PF08676">
    <property type="entry name" value="MutL_C"/>
    <property type="match status" value="1"/>
</dbReference>
<dbReference type="Gene3D" id="3.30.1540.20">
    <property type="entry name" value="MutL, C-terminal domain, dimerisation subdomain"/>
    <property type="match status" value="1"/>
</dbReference>
<dbReference type="FunFam" id="3.30.1540.20:FF:000005">
    <property type="entry name" value="MutL homolog 3"/>
    <property type="match status" value="1"/>
</dbReference>
<dbReference type="InterPro" id="IPR020568">
    <property type="entry name" value="Ribosomal_Su5_D2-typ_SF"/>
</dbReference>
<protein>
    <submittedName>
        <fullName evidence="6">LOW QUALITY PROTEIN: DNA mismatch repair protein Mlh3</fullName>
    </submittedName>
</protein>
<evidence type="ECO:0000313" key="5">
    <source>
        <dbReference type="Proteomes" id="UP000515156"/>
    </source>
</evidence>
<dbReference type="CTD" id="27030"/>
<dbReference type="PROSITE" id="PS00058">
    <property type="entry name" value="DNA_MISMATCH_REPAIR_1"/>
    <property type="match status" value="1"/>
</dbReference>
<evidence type="ECO:0000259" key="4">
    <source>
        <dbReference type="SMART" id="SM01340"/>
    </source>
</evidence>
<reference evidence="6" key="1">
    <citation type="submission" date="2025-08" db="UniProtKB">
        <authorList>
            <consortium name="RefSeq"/>
        </authorList>
    </citation>
    <scope>IDENTIFICATION</scope>
</reference>
<keyword evidence="5" id="KW-1185">Reference proteome</keyword>
<dbReference type="Gene3D" id="3.30.565.10">
    <property type="entry name" value="Histidine kinase-like ATPase, C-terminal domain"/>
    <property type="match status" value="1"/>
</dbReference>
<dbReference type="PANTHER" id="PTHR10073:SF47">
    <property type="entry name" value="DNA MISMATCH REPAIR PROTEIN MLH3"/>
    <property type="match status" value="1"/>
</dbReference>
<dbReference type="InterPro" id="IPR014721">
    <property type="entry name" value="Ribsml_uS5_D2-typ_fold_subgr"/>
</dbReference>
<dbReference type="InterPro" id="IPR042120">
    <property type="entry name" value="MutL_C_dimsub"/>
</dbReference>
<dbReference type="Proteomes" id="UP000515156">
    <property type="component" value="Chromosome 9"/>
</dbReference>
<evidence type="ECO:0000256" key="1">
    <source>
        <dbReference type="ARBA" id="ARBA00006082"/>
    </source>
</evidence>
<dbReference type="GO" id="GO:0140664">
    <property type="term" value="F:ATP-dependent DNA damage sensor activity"/>
    <property type="evidence" value="ECO:0007669"/>
    <property type="project" value="InterPro"/>
</dbReference>
<dbReference type="InterPro" id="IPR014790">
    <property type="entry name" value="MutL_C"/>
</dbReference>
<dbReference type="OrthoDB" id="429932at2759"/>
<dbReference type="GO" id="GO:0030983">
    <property type="term" value="F:mismatched DNA binding"/>
    <property type="evidence" value="ECO:0007669"/>
    <property type="project" value="InterPro"/>
</dbReference>
<dbReference type="InterPro" id="IPR036890">
    <property type="entry name" value="HATPase_C_sf"/>
</dbReference>
<dbReference type="SUPFAM" id="SSF118116">
    <property type="entry name" value="DNA mismatch repair protein MutL"/>
    <property type="match status" value="1"/>
</dbReference>
<dbReference type="RefSeq" id="XP_030070736.1">
    <property type="nucleotide sequence ID" value="XM_030214876.1"/>
</dbReference>
<dbReference type="GeneID" id="115477793"/>
<accession>A0A6P7Z1Y2</accession>
<dbReference type="InterPro" id="IPR014762">
    <property type="entry name" value="DNA_mismatch_repair_CS"/>
</dbReference>
<name>A0A6P7Z1Y2_9AMPH</name>
<organism evidence="5 6">
    <name type="scientific">Microcaecilia unicolor</name>
    <dbReference type="NCBI Taxonomy" id="1415580"/>
    <lineage>
        <taxon>Eukaryota</taxon>
        <taxon>Metazoa</taxon>
        <taxon>Chordata</taxon>
        <taxon>Craniata</taxon>
        <taxon>Vertebrata</taxon>
        <taxon>Euteleostomi</taxon>
        <taxon>Amphibia</taxon>
        <taxon>Gymnophiona</taxon>
        <taxon>Siphonopidae</taxon>
        <taxon>Microcaecilia</taxon>
    </lineage>
</organism>
<dbReference type="SUPFAM" id="SSF55874">
    <property type="entry name" value="ATPase domain of HSP90 chaperone/DNA topoisomerase II/histidine kinase"/>
    <property type="match status" value="1"/>
</dbReference>
<evidence type="ECO:0000313" key="6">
    <source>
        <dbReference type="RefSeq" id="XP_030070736.1"/>
    </source>
</evidence>
<keyword evidence="2" id="KW-0227">DNA damage</keyword>
<dbReference type="InParanoid" id="A0A6P7Z1Y2"/>